<organism evidence="2 3">
    <name type="scientific">Allopontixanthobacter confluentis</name>
    <dbReference type="NCBI Taxonomy" id="1849021"/>
    <lineage>
        <taxon>Bacteria</taxon>
        <taxon>Pseudomonadati</taxon>
        <taxon>Pseudomonadota</taxon>
        <taxon>Alphaproteobacteria</taxon>
        <taxon>Sphingomonadales</taxon>
        <taxon>Erythrobacteraceae</taxon>
        <taxon>Allopontixanthobacter</taxon>
    </lineage>
</organism>
<sequence>MIIRLTPLALLFCAPAMAQHDPVVTRPMDSSPVDTGNGRISLETRTTLRCSAAFAIVAQRQALGDAAALGYPTLAKRGREFFVRSSAYAMDTGRLDRGAVAAALQEEAAMLLAAGNSGDDAQLDEVMQPCLLLLEASGI</sequence>
<reference evidence="2 3" key="1">
    <citation type="submission" date="2019-12" db="EMBL/GenBank/DDBJ databases">
        <title>Genomic-based taxomic classification of the family Erythrobacteraceae.</title>
        <authorList>
            <person name="Xu L."/>
        </authorList>
    </citation>
    <scope>NUCLEOTIDE SEQUENCE [LARGE SCALE GENOMIC DNA]</scope>
    <source>
        <strain evidence="2 3">KCTC 52259</strain>
    </source>
</reference>
<evidence type="ECO:0000313" key="2">
    <source>
        <dbReference type="EMBL" id="MXP15792.1"/>
    </source>
</evidence>
<protein>
    <submittedName>
        <fullName evidence="2">Uncharacterized protein</fullName>
    </submittedName>
</protein>
<dbReference type="RefSeq" id="WP_160602269.1">
    <property type="nucleotide sequence ID" value="NZ_WTYU01000002.1"/>
</dbReference>
<proteinExistence type="predicted"/>
<evidence type="ECO:0000256" key="1">
    <source>
        <dbReference type="SAM" id="SignalP"/>
    </source>
</evidence>
<name>A0A6L7GIG6_9SPHN</name>
<accession>A0A6L7GIG6</accession>
<dbReference type="AlphaFoldDB" id="A0A6L7GIG6"/>
<dbReference type="EMBL" id="WTYU01000002">
    <property type="protein sequence ID" value="MXP15792.1"/>
    <property type="molecule type" value="Genomic_DNA"/>
</dbReference>
<keyword evidence="1" id="KW-0732">Signal</keyword>
<keyword evidence="3" id="KW-1185">Reference proteome</keyword>
<gene>
    <name evidence="2" type="ORF">GRI44_13640</name>
</gene>
<feature type="chain" id="PRO_5026729954" evidence="1">
    <location>
        <begin position="19"/>
        <end position="139"/>
    </location>
</feature>
<comment type="caution">
    <text evidence="2">The sequence shown here is derived from an EMBL/GenBank/DDBJ whole genome shotgun (WGS) entry which is preliminary data.</text>
</comment>
<evidence type="ECO:0000313" key="3">
    <source>
        <dbReference type="Proteomes" id="UP000473531"/>
    </source>
</evidence>
<dbReference type="Proteomes" id="UP000473531">
    <property type="component" value="Unassembled WGS sequence"/>
</dbReference>
<dbReference type="OrthoDB" id="7582310at2"/>
<feature type="signal peptide" evidence="1">
    <location>
        <begin position="1"/>
        <end position="18"/>
    </location>
</feature>